<name>A0A2G8S9L3_9APHY</name>
<dbReference type="Proteomes" id="UP000230002">
    <property type="component" value="Unassembled WGS sequence"/>
</dbReference>
<dbReference type="AlphaFoldDB" id="A0A2G8S9L3"/>
<keyword evidence="2" id="KW-1185">Reference proteome</keyword>
<evidence type="ECO:0000313" key="1">
    <source>
        <dbReference type="EMBL" id="PIL30442.1"/>
    </source>
</evidence>
<dbReference type="EMBL" id="AYKW01000014">
    <property type="protein sequence ID" value="PIL30442.1"/>
    <property type="molecule type" value="Genomic_DNA"/>
</dbReference>
<organism evidence="1 2">
    <name type="scientific">Ganoderma sinense ZZ0214-1</name>
    <dbReference type="NCBI Taxonomy" id="1077348"/>
    <lineage>
        <taxon>Eukaryota</taxon>
        <taxon>Fungi</taxon>
        <taxon>Dikarya</taxon>
        <taxon>Basidiomycota</taxon>
        <taxon>Agaricomycotina</taxon>
        <taxon>Agaricomycetes</taxon>
        <taxon>Polyporales</taxon>
        <taxon>Polyporaceae</taxon>
        <taxon>Ganoderma</taxon>
    </lineage>
</organism>
<gene>
    <name evidence="1" type="ORF">GSI_07141</name>
</gene>
<accession>A0A2G8S9L3</accession>
<evidence type="ECO:0000313" key="2">
    <source>
        <dbReference type="Proteomes" id="UP000230002"/>
    </source>
</evidence>
<sequence>MALQGFQLVGEVWMKNQDESMGGVPTYTIACATSKHSEDTNHLGFVQRRFQMPSQRAIQSRGRLQRAGINDLLDRARRISLDTLDLRIRLRHTNDRVCNLNLTIMENTAKVEALAERLVGLRAQVDQREHDAAAFRGHVNKRIDMIELGLKAIMDHLGIPAPAK</sequence>
<reference evidence="1 2" key="1">
    <citation type="journal article" date="2015" name="Sci. Rep.">
        <title>Chromosome-level genome map provides insights into diverse defense mechanisms in the medicinal fungus Ganoderma sinense.</title>
        <authorList>
            <person name="Zhu Y."/>
            <person name="Xu J."/>
            <person name="Sun C."/>
            <person name="Zhou S."/>
            <person name="Xu H."/>
            <person name="Nelson D.R."/>
            <person name="Qian J."/>
            <person name="Song J."/>
            <person name="Luo H."/>
            <person name="Xiang L."/>
            <person name="Li Y."/>
            <person name="Xu Z."/>
            <person name="Ji A."/>
            <person name="Wang L."/>
            <person name="Lu S."/>
            <person name="Hayward A."/>
            <person name="Sun W."/>
            <person name="Li X."/>
            <person name="Schwartz D.C."/>
            <person name="Wang Y."/>
            <person name="Chen S."/>
        </authorList>
    </citation>
    <scope>NUCLEOTIDE SEQUENCE [LARGE SCALE GENOMIC DNA]</scope>
    <source>
        <strain evidence="1 2">ZZ0214-1</strain>
    </source>
</reference>
<protein>
    <submittedName>
        <fullName evidence="1">Uncharacterized protein</fullName>
    </submittedName>
</protein>
<proteinExistence type="predicted"/>
<comment type="caution">
    <text evidence="1">The sequence shown here is derived from an EMBL/GenBank/DDBJ whole genome shotgun (WGS) entry which is preliminary data.</text>
</comment>